<dbReference type="Proteomes" id="UP000754883">
    <property type="component" value="Unassembled WGS sequence"/>
</dbReference>
<evidence type="ECO:0000256" key="1">
    <source>
        <dbReference type="SAM" id="SignalP"/>
    </source>
</evidence>
<dbReference type="AlphaFoldDB" id="A0A9N9ULP3"/>
<organism evidence="2 3">
    <name type="scientific">Clonostachys byssicola</name>
    <dbReference type="NCBI Taxonomy" id="160290"/>
    <lineage>
        <taxon>Eukaryota</taxon>
        <taxon>Fungi</taxon>
        <taxon>Dikarya</taxon>
        <taxon>Ascomycota</taxon>
        <taxon>Pezizomycotina</taxon>
        <taxon>Sordariomycetes</taxon>
        <taxon>Hypocreomycetidae</taxon>
        <taxon>Hypocreales</taxon>
        <taxon>Bionectriaceae</taxon>
        <taxon>Clonostachys</taxon>
    </lineage>
</organism>
<feature type="signal peptide" evidence="1">
    <location>
        <begin position="1"/>
        <end position="17"/>
    </location>
</feature>
<name>A0A9N9ULP3_9HYPO</name>
<proteinExistence type="predicted"/>
<comment type="caution">
    <text evidence="2">The sequence shown here is derived from an EMBL/GenBank/DDBJ whole genome shotgun (WGS) entry which is preliminary data.</text>
</comment>
<reference evidence="3" key="1">
    <citation type="submission" date="2019-06" db="EMBL/GenBank/DDBJ databases">
        <authorList>
            <person name="Broberg M."/>
        </authorList>
    </citation>
    <scope>NUCLEOTIDE SEQUENCE [LARGE SCALE GENOMIC DNA]</scope>
</reference>
<evidence type="ECO:0000313" key="2">
    <source>
        <dbReference type="EMBL" id="CAG9990931.1"/>
    </source>
</evidence>
<accession>A0A9N9ULP3</accession>
<keyword evidence="3" id="KW-1185">Reference proteome</keyword>
<reference evidence="2 3" key="2">
    <citation type="submission" date="2021-10" db="EMBL/GenBank/DDBJ databases">
        <authorList>
            <person name="Piombo E."/>
        </authorList>
    </citation>
    <scope>NUCLEOTIDE SEQUENCE [LARGE SCALE GENOMIC DNA]</scope>
</reference>
<gene>
    <name evidence="2" type="ORF">CBYS24578_00007157</name>
</gene>
<keyword evidence="1" id="KW-0732">Signal</keyword>
<evidence type="ECO:0000313" key="3">
    <source>
        <dbReference type="Proteomes" id="UP000754883"/>
    </source>
</evidence>
<feature type="chain" id="PRO_5040225293" evidence="1">
    <location>
        <begin position="18"/>
        <end position="108"/>
    </location>
</feature>
<protein>
    <submittedName>
        <fullName evidence="2">Uncharacterized protein</fullName>
    </submittedName>
</protein>
<dbReference type="EMBL" id="CABFNO020001476">
    <property type="protein sequence ID" value="CAG9990931.1"/>
    <property type="molecule type" value="Genomic_DNA"/>
</dbReference>
<sequence>MQRYLFVLAFLSTVAYTAPSVEIVGFRSLPCPFNVSANILAGNLALTYDTSTLSSNTGFVDEHICTIHVELSHDPKNDRMFVTDIDVTGDADAELDTLLAWDTSPAPT</sequence>